<name>A0ABV7PUB6_9ACTN</name>
<evidence type="ECO:0000259" key="13">
    <source>
        <dbReference type="PROSITE" id="PS50109"/>
    </source>
</evidence>
<dbReference type="PANTHER" id="PTHR45436:SF5">
    <property type="entry name" value="SENSOR HISTIDINE KINASE TRCS"/>
    <property type="match status" value="1"/>
</dbReference>
<dbReference type="GO" id="GO:0005524">
    <property type="term" value="F:ATP binding"/>
    <property type="evidence" value="ECO:0007669"/>
    <property type="project" value="UniProtKB-KW"/>
</dbReference>
<dbReference type="InterPro" id="IPR003660">
    <property type="entry name" value="HAMP_dom"/>
</dbReference>
<dbReference type="EMBL" id="JBHRWO010000006">
    <property type="protein sequence ID" value="MFC3492065.1"/>
    <property type="molecule type" value="Genomic_DNA"/>
</dbReference>
<feature type="compositionally biased region" description="Acidic residues" evidence="11">
    <location>
        <begin position="111"/>
        <end position="136"/>
    </location>
</feature>
<dbReference type="Pfam" id="PF00672">
    <property type="entry name" value="HAMP"/>
    <property type="match status" value="1"/>
</dbReference>
<dbReference type="InterPro" id="IPR003594">
    <property type="entry name" value="HATPase_dom"/>
</dbReference>
<dbReference type="Pfam" id="PF00512">
    <property type="entry name" value="HisKA"/>
    <property type="match status" value="1"/>
</dbReference>
<organism evidence="15 16">
    <name type="scientific">Glycomyces rhizosphaerae</name>
    <dbReference type="NCBI Taxonomy" id="2054422"/>
    <lineage>
        <taxon>Bacteria</taxon>
        <taxon>Bacillati</taxon>
        <taxon>Actinomycetota</taxon>
        <taxon>Actinomycetes</taxon>
        <taxon>Glycomycetales</taxon>
        <taxon>Glycomycetaceae</taxon>
        <taxon>Glycomyces</taxon>
    </lineage>
</organism>
<evidence type="ECO:0000256" key="3">
    <source>
        <dbReference type="ARBA" id="ARBA00012438"/>
    </source>
</evidence>
<keyword evidence="9" id="KW-0902">Two-component regulatory system</keyword>
<dbReference type="CDD" id="cd00082">
    <property type="entry name" value="HisKA"/>
    <property type="match status" value="1"/>
</dbReference>
<dbReference type="SUPFAM" id="SSF47384">
    <property type="entry name" value="Homodimeric domain of signal transducing histidine kinase"/>
    <property type="match status" value="1"/>
</dbReference>
<dbReference type="CDD" id="cd06225">
    <property type="entry name" value="HAMP"/>
    <property type="match status" value="1"/>
</dbReference>
<evidence type="ECO:0000256" key="6">
    <source>
        <dbReference type="ARBA" id="ARBA00022692"/>
    </source>
</evidence>
<keyword evidence="7" id="KW-0418">Kinase</keyword>
<evidence type="ECO:0000256" key="4">
    <source>
        <dbReference type="ARBA" id="ARBA00022553"/>
    </source>
</evidence>
<dbReference type="SUPFAM" id="SSF55874">
    <property type="entry name" value="ATPase domain of HSP90 chaperone/DNA topoisomerase II/histidine kinase"/>
    <property type="match status" value="1"/>
</dbReference>
<comment type="subcellular location">
    <subcellularLocation>
        <location evidence="2">Cell membrane</location>
    </subcellularLocation>
</comment>
<evidence type="ECO:0000256" key="8">
    <source>
        <dbReference type="ARBA" id="ARBA00022989"/>
    </source>
</evidence>
<dbReference type="InterPro" id="IPR004358">
    <property type="entry name" value="Sig_transdc_His_kin-like_C"/>
</dbReference>
<keyword evidence="15" id="KW-0067">ATP-binding</keyword>
<reference evidence="16" key="1">
    <citation type="journal article" date="2019" name="Int. J. Syst. Evol. Microbiol.">
        <title>The Global Catalogue of Microorganisms (GCM) 10K type strain sequencing project: providing services to taxonomists for standard genome sequencing and annotation.</title>
        <authorList>
            <consortium name="The Broad Institute Genomics Platform"/>
            <consortium name="The Broad Institute Genome Sequencing Center for Infectious Disease"/>
            <person name="Wu L."/>
            <person name="Ma J."/>
        </authorList>
    </citation>
    <scope>NUCLEOTIDE SEQUENCE [LARGE SCALE GENOMIC DNA]</scope>
    <source>
        <strain evidence="16">CGMCC 4.7396</strain>
    </source>
</reference>
<evidence type="ECO:0000256" key="9">
    <source>
        <dbReference type="ARBA" id="ARBA00023012"/>
    </source>
</evidence>
<dbReference type="InterPro" id="IPR036890">
    <property type="entry name" value="HATPase_C_sf"/>
</dbReference>
<keyword evidence="10 12" id="KW-0472">Membrane</keyword>
<feature type="transmembrane region" description="Helical" evidence="12">
    <location>
        <begin position="7"/>
        <end position="28"/>
    </location>
</feature>
<dbReference type="InterPro" id="IPR003661">
    <property type="entry name" value="HisK_dim/P_dom"/>
</dbReference>
<feature type="region of interest" description="Disordered" evidence="11">
    <location>
        <begin position="90"/>
        <end position="149"/>
    </location>
</feature>
<sequence>MRARTTVGATLVVAVALVAAGLLVVTLLRDNLYGRAELTAEVNARSIAGQLASGTAPSAIELPDDDELAQVVDANGSVVAASEDLAGMPAVGTFAPAPDPVETTDPATADGDGDGDDDQGEDDGDDDDTETPDDETTAVAGGGSVGSQLEYETVTVPDEEASYRFAALSATAPDRQVYAVYSGASLETQEEAVDSVGATMVWALPPLLAVVAVVTWLVVRRALRPVAAIQKELIEITGGDLSRRVPVPASRDEIHSLARTTNLTLAALDAAVSQQRRFVADASHELRSPLAILRTQLEIAREHPELLDLEATLGDVTRLQDLASDLLLLARLDAGERPLHVEVPFTELVREEVARRAASDRVPVRLEVEEDLSVWGVRGHLARAVGNLLANAQRHATGAVSVRLEAEDEEWLRLDVADDGNGVPQGQRRRIFDRFVRLDESRSRDEGGAGLGLAIVQDVVLEHRGMVYVLDAPEGGALFRLALRRSR</sequence>
<dbReference type="InterPro" id="IPR036097">
    <property type="entry name" value="HisK_dim/P_sf"/>
</dbReference>
<dbReference type="SMART" id="SM00304">
    <property type="entry name" value="HAMP"/>
    <property type="match status" value="1"/>
</dbReference>
<proteinExistence type="predicted"/>
<evidence type="ECO:0000256" key="1">
    <source>
        <dbReference type="ARBA" id="ARBA00000085"/>
    </source>
</evidence>
<comment type="catalytic activity">
    <reaction evidence="1">
        <text>ATP + protein L-histidine = ADP + protein N-phospho-L-histidine.</text>
        <dbReference type="EC" id="2.7.13.3"/>
    </reaction>
</comment>
<evidence type="ECO:0000256" key="10">
    <source>
        <dbReference type="ARBA" id="ARBA00023136"/>
    </source>
</evidence>
<dbReference type="PROSITE" id="PS50885">
    <property type="entry name" value="HAMP"/>
    <property type="match status" value="1"/>
</dbReference>
<dbReference type="RefSeq" id="WP_387972369.1">
    <property type="nucleotide sequence ID" value="NZ_JBHRWO010000006.1"/>
</dbReference>
<dbReference type="Gene3D" id="3.30.565.10">
    <property type="entry name" value="Histidine kinase-like ATPase, C-terminal domain"/>
    <property type="match status" value="1"/>
</dbReference>
<dbReference type="SMART" id="SM00388">
    <property type="entry name" value="HisKA"/>
    <property type="match status" value="1"/>
</dbReference>
<comment type="caution">
    <text evidence="15">The sequence shown here is derived from an EMBL/GenBank/DDBJ whole genome shotgun (WGS) entry which is preliminary data.</text>
</comment>
<evidence type="ECO:0000256" key="5">
    <source>
        <dbReference type="ARBA" id="ARBA00022679"/>
    </source>
</evidence>
<evidence type="ECO:0000259" key="14">
    <source>
        <dbReference type="PROSITE" id="PS50885"/>
    </source>
</evidence>
<evidence type="ECO:0000313" key="15">
    <source>
        <dbReference type="EMBL" id="MFC3492065.1"/>
    </source>
</evidence>
<keyword evidence="15" id="KW-0547">Nucleotide-binding</keyword>
<evidence type="ECO:0000256" key="2">
    <source>
        <dbReference type="ARBA" id="ARBA00004236"/>
    </source>
</evidence>
<dbReference type="Gene3D" id="6.10.340.10">
    <property type="match status" value="1"/>
</dbReference>
<keyword evidence="6 12" id="KW-0812">Transmembrane</keyword>
<feature type="domain" description="HAMP" evidence="14">
    <location>
        <begin position="220"/>
        <end position="273"/>
    </location>
</feature>
<evidence type="ECO:0000313" key="16">
    <source>
        <dbReference type="Proteomes" id="UP001595712"/>
    </source>
</evidence>
<dbReference type="PRINTS" id="PR00344">
    <property type="entry name" value="BCTRLSENSOR"/>
</dbReference>
<dbReference type="PANTHER" id="PTHR45436">
    <property type="entry name" value="SENSOR HISTIDINE KINASE YKOH"/>
    <property type="match status" value="1"/>
</dbReference>
<dbReference type="Pfam" id="PF02518">
    <property type="entry name" value="HATPase_c"/>
    <property type="match status" value="1"/>
</dbReference>
<dbReference type="InterPro" id="IPR005467">
    <property type="entry name" value="His_kinase_dom"/>
</dbReference>
<protein>
    <recommendedName>
        <fullName evidence="3">histidine kinase</fullName>
        <ecNumber evidence="3">2.7.13.3</ecNumber>
    </recommendedName>
</protein>
<accession>A0ABV7PUB6</accession>
<dbReference type="EC" id="2.7.13.3" evidence="3"/>
<feature type="domain" description="Histidine kinase" evidence="13">
    <location>
        <begin position="281"/>
        <end position="487"/>
    </location>
</feature>
<dbReference type="SUPFAM" id="SSF158472">
    <property type="entry name" value="HAMP domain-like"/>
    <property type="match status" value="1"/>
</dbReference>
<keyword evidence="4" id="KW-0597">Phosphoprotein</keyword>
<dbReference type="Proteomes" id="UP001595712">
    <property type="component" value="Unassembled WGS sequence"/>
</dbReference>
<evidence type="ECO:0000256" key="11">
    <source>
        <dbReference type="SAM" id="MobiDB-lite"/>
    </source>
</evidence>
<dbReference type="SMART" id="SM00387">
    <property type="entry name" value="HATPase_c"/>
    <property type="match status" value="1"/>
</dbReference>
<evidence type="ECO:0000256" key="7">
    <source>
        <dbReference type="ARBA" id="ARBA00022777"/>
    </source>
</evidence>
<dbReference type="Gene3D" id="1.10.287.130">
    <property type="match status" value="1"/>
</dbReference>
<evidence type="ECO:0000256" key="12">
    <source>
        <dbReference type="SAM" id="Phobius"/>
    </source>
</evidence>
<keyword evidence="5" id="KW-0808">Transferase</keyword>
<gene>
    <name evidence="15" type="ORF">ACFO8M_06150</name>
</gene>
<keyword evidence="16" id="KW-1185">Reference proteome</keyword>
<keyword evidence="8 12" id="KW-1133">Transmembrane helix</keyword>
<dbReference type="PROSITE" id="PS50109">
    <property type="entry name" value="HIS_KIN"/>
    <property type="match status" value="1"/>
</dbReference>
<dbReference type="InterPro" id="IPR050428">
    <property type="entry name" value="TCS_sensor_his_kinase"/>
</dbReference>